<reference evidence="1" key="1">
    <citation type="submission" date="2019-07" db="EMBL/GenBank/DDBJ databases">
        <authorList>
            <person name="Dittberner H."/>
        </authorList>
    </citation>
    <scope>NUCLEOTIDE SEQUENCE [LARGE SCALE GENOMIC DNA]</scope>
</reference>
<name>A0A565B873_9BRAS</name>
<gene>
    <name evidence="1" type="ORF">ANE_LOCUS7995</name>
</gene>
<dbReference type="SUPFAM" id="SSF53335">
    <property type="entry name" value="S-adenosyl-L-methionine-dependent methyltransferases"/>
    <property type="match status" value="1"/>
</dbReference>
<dbReference type="OrthoDB" id="7848332at2759"/>
<dbReference type="Gene3D" id="3.40.50.150">
    <property type="entry name" value="Vaccinia Virus protein VP39"/>
    <property type="match status" value="1"/>
</dbReference>
<protein>
    <submittedName>
        <fullName evidence="1">Uncharacterized protein</fullName>
    </submittedName>
</protein>
<dbReference type="AlphaFoldDB" id="A0A565B873"/>
<accession>A0A565B873</accession>
<dbReference type="Proteomes" id="UP000489600">
    <property type="component" value="Unassembled WGS sequence"/>
</dbReference>
<dbReference type="EMBL" id="CABITT030000003">
    <property type="protein sequence ID" value="VVA97550.1"/>
    <property type="molecule type" value="Genomic_DNA"/>
</dbReference>
<keyword evidence="2" id="KW-1185">Reference proteome</keyword>
<evidence type="ECO:0000313" key="1">
    <source>
        <dbReference type="EMBL" id="VVA97550.1"/>
    </source>
</evidence>
<organism evidence="1 2">
    <name type="scientific">Arabis nemorensis</name>
    <dbReference type="NCBI Taxonomy" id="586526"/>
    <lineage>
        <taxon>Eukaryota</taxon>
        <taxon>Viridiplantae</taxon>
        <taxon>Streptophyta</taxon>
        <taxon>Embryophyta</taxon>
        <taxon>Tracheophyta</taxon>
        <taxon>Spermatophyta</taxon>
        <taxon>Magnoliopsida</taxon>
        <taxon>eudicotyledons</taxon>
        <taxon>Gunneridae</taxon>
        <taxon>Pentapetalae</taxon>
        <taxon>rosids</taxon>
        <taxon>malvids</taxon>
        <taxon>Brassicales</taxon>
        <taxon>Brassicaceae</taxon>
        <taxon>Arabideae</taxon>
        <taxon>Arabis</taxon>
    </lineage>
</organism>
<dbReference type="InterPro" id="IPR029063">
    <property type="entry name" value="SAM-dependent_MTases_sf"/>
</dbReference>
<evidence type="ECO:0000313" key="2">
    <source>
        <dbReference type="Proteomes" id="UP000489600"/>
    </source>
</evidence>
<proteinExistence type="predicted"/>
<comment type="caution">
    <text evidence="1">The sequence shown here is derived from an EMBL/GenBank/DDBJ whole genome shotgun (WGS) entry which is preliminary data.</text>
</comment>
<sequence length="96" mass="10646">MVCITLDINRIKEEISDNGSEILAKEVVKANGLSDKVIVLHGRVGDVEIDEESMLGSVITARDRWLKPGGFLYPSGLPSLEFFLPEEYKDLILEGI</sequence>